<protein>
    <submittedName>
        <fullName evidence="3">Serine-type D-Ala-D-Ala carboxypeptidase</fullName>
        <ecNumber evidence="3">3.4.16.4</ecNumber>
    </submittedName>
</protein>
<organism evidence="3 4">
    <name type="scientific">Prochlorococcus marinus (strain MIT 9211)</name>
    <dbReference type="NCBI Taxonomy" id="93059"/>
    <lineage>
        <taxon>Bacteria</taxon>
        <taxon>Bacillati</taxon>
        <taxon>Cyanobacteriota</taxon>
        <taxon>Cyanophyceae</taxon>
        <taxon>Synechococcales</taxon>
        <taxon>Prochlorococcaceae</taxon>
        <taxon>Prochlorococcus</taxon>
    </lineage>
</organism>
<dbReference type="PANTHER" id="PTHR30023:SF0">
    <property type="entry name" value="PENICILLIN-SENSITIVE CARBOXYPEPTIDASE A"/>
    <property type="match status" value="1"/>
</dbReference>
<dbReference type="PANTHER" id="PTHR30023">
    <property type="entry name" value="D-ALANYL-D-ALANINE CARBOXYPEPTIDASE"/>
    <property type="match status" value="1"/>
</dbReference>
<keyword evidence="3" id="KW-0645">Protease</keyword>
<keyword evidence="4" id="KW-1185">Reference proteome</keyword>
<comment type="similarity">
    <text evidence="1">Belongs to the peptidase S13 family.</text>
</comment>
<dbReference type="AlphaFoldDB" id="A9BAE8"/>
<name>A9BAE8_PROM4</name>
<dbReference type="RefSeq" id="WP_012195432.1">
    <property type="nucleotide sequence ID" value="NC_009976.1"/>
</dbReference>
<evidence type="ECO:0000256" key="2">
    <source>
        <dbReference type="ARBA" id="ARBA00022801"/>
    </source>
</evidence>
<dbReference type="InterPro" id="IPR000667">
    <property type="entry name" value="Peptidase_S13"/>
</dbReference>
<dbReference type="EMBL" id="CP000878">
    <property type="protein sequence ID" value="ABX08810.1"/>
    <property type="molecule type" value="Genomic_DNA"/>
</dbReference>
<dbReference type="OrthoDB" id="9802627at2"/>
<dbReference type="Gene3D" id="3.40.710.10">
    <property type="entry name" value="DD-peptidase/beta-lactamase superfamily"/>
    <property type="match status" value="2"/>
</dbReference>
<dbReference type="EC" id="3.4.16.4" evidence="3"/>
<gene>
    <name evidence="3" type="primary">dacB</name>
    <name evidence="3" type="ordered locus">P9211_08791</name>
</gene>
<dbReference type="InterPro" id="IPR012338">
    <property type="entry name" value="Beta-lactam/transpept-like"/>
</dbReference>
<dbReference type="Proteomes" id="UP000000788">
    <property type="component" value="Chromosome"/>
</dbReference>
<dbReference type="GO" id="GO:0009002">
    <property type="term" value="F:serine-type D-Ala-D-Ala carboxypeptidase activity"/>
    <property type="evidence" value="ECO:0007669"/>
    <property type="project" value="UniProtKB-EC"/>
</dbReference>
<dbReference type="GO" id="GO:0000270">
    <property type="term" value="P:peptidoglycan metabolic process"/>
    <property type="evidence" value="ECO:0007669"/>
    <property type="project" value="TreeGrafter"/>
</dbReference>
<dbReference type="GO" id="GO:0006508">
    <property type="term" value="P:proteolysis"/>
    <property type="evidence" value="ECO:0007669"/>
    <property type="project" value="InterPro"/>
</dbReference>
<keyword evidence="2 3" id="KW-0378">Hydrolase</keyword>
<evidence type="ECO:0000256" key="1">
    <source>
        <dbReference type="ARBA" id="ARBA00006096"/>
    </source>
</evidence>
<dbReference type="SUPFAM" id="SSF56601">
    <property type="entry name" value="beta-lactamase/transpeptidase-like"/>
    <property type="match status" value="1"/>
</dbReference>
<dbReference type="HOGENOM" id="CLU_051019_0_0_3"/>
<keyword evidence="3" id="KW-0121">Carboxypeptidase</keyword>
<dbReference type="Pfam" id="PF02113">
    <property type="entry name" value="Peptidase_S13"/>
    <property type="match status" value="2"/>
</dbReference>
<evidence type="ECO:0000313" key="4">
    <source>
        <dbReference type="Proteomes" id="UP000000788"/>
    </source>
</evidence>
<dbReference type="STRING" id="93059.P9211_08791"/>
<proteinExistence type="inferred from homology"/>
<reference evidence="3 4" key="1">
    <citation type="journal article" date="2007" name="PLoS Genet.">
        <title>Patterns and implications of gene gain and loss in the evolution of Prochlorococcus.</title>
        <authorList>
            <person name="Kettler G.C."/>
            <person name="Martiny A.C."/>
            <person name="Huang K."/>
            <person name="Zucker J."/>
            <person name="Coleman M.L."/>
            <person name="Rodrigue S."/>
            <person name="Chen F."/>
            <person name="Lapidus A."/>
            <person name="Ferriera S."/>
            <person name="Johnson J."/>
            <person name="Steglich C."/>
            <person name="Church G.M."/>
            <person name="Richardson P."/>
            <person name="Chisholm S.W."/>
        </authorList>
    </citation>
    <scope>NUCLEOTIDE SEQUENCE [LARGE SCALE GENOMIC DNA]</scope>
    <source>
        <strain evidence="4">MIT 9211</strain>
    </source>
</reference>
<dbReference type="eggNOG" id="COG2027">
    <property type="taxonomic scope" value="Bacteria"/>
</dbReference>
<evidence type="ECO:0000313" key="3">
    <source>
        <dbReference type="EMBL" id="ABX08810.1"/>
    </source>
</evidence>
<sequence length="418" mass="46205">MKLSKFAGIFILLILAFPLFSKSSINIVRDFYNVLYLVFFPFKESRTICSTLQDSIKGEVINNINHWSITVLDENGTIISDINGNVPRIPASNQKLITTAFALDRLGPSFKLTTSLLADNKGNYVILGQGDPDLDLTSLLKFGKIIVSNSQEIKTNKLYISLPETPRSYWWPSTWTSADRLNAYGAPITKLALSSNSSIYSIKSPLENFIYSLRSQINSISDSLVLEISSNLSPRSINSYKLLSKSTSAPLYALIGLANSESHNFTSEVLLRTAARNWSPQVASYRIKGWLNTLPLPSPGFLVADGSGLSRSNYVTTNGISHLLYNMSNHIYKEHYISSLSIIGLRGTLKDFPASNQLTGRFYGKTGTLTGVRSISGYLKTEYGYKYISVISNGLSSVEYTLANILNSINNNHYCSDG</sequence>
<dbReference type="PRINTS" id="PR00922">
    <property type="entry name" value="DADACBPTASE3"/>
</dbReference>
<dbReference type="KEGG" id="pmj:P9211_08791"/>
<accession>A9BAE8</accession>